<dbReference type="VEuPathDB" id="FungiDB:P174DRAFT_421338"/>
<feature type="region of interest" description="Disordered" evidence="1">
    <location>
        <begin position="1"/>
        <end position="60"/>
    </location>
</feature>
<name>A0A2I1C3T8_ASPN1</name>
<dbReference type="OrthoDB" id="10473422at2759"/>
<keyword evidence="3" id="KW-1185">Reference proteome</keyword>
<proteinExistence type="predicted"/>
<reference evidence="3" key="1">
    <citation type="journal article" date="2018" name="Proc. Natl. Acad. Sci. U.S.A.">
        <title>Linking secondary metabolites to gene clusters through genome sequencing of six diverse Aspergillus species.</title>
        <authorList>
            <person name="Kaerboelling I."/>
            <person name="Vesth T.C."/>
            <person name="Frisvad J.C."/>
            <person name="Nybo J.L."/>
            <person name="Theobald S."/>
            <person name="Kuo A."/>
            <person name="Bowyer P."/>
            <person name="Matsuda Y."/>
            <person name="Mondo S."/>
            <person name="Lyhne E.K."/>
            <person name="Kogle M.E."/>
            <person name="Clum A."/>
            <person name="Lipzen A."/>
            <person name="Salamov A."/>
            <person name="Ngan C.Y."/>
            <person name="Daum C."/>
            <person name="Chiniquy J."/>
            <person name="Barry K."/>
            <person name="LaButti K."/>
            <person name="Haridas S."/>
            <person name="Simmons B.A."/>
            <person name="Magnuson J.K."/>
            <person name="Mortensen U.H."/>
            <person name="Larsen T.O."/>
            <person name="Grigoriev I.V."/>
            <person name="Baker S.E."/>
            <person name="Andersen M.R."/>
        </authorList>
    </citation>
    <scope>NUCLEOTIDE SEQUENCE [LARGE SCALE GENOMIC DNA]</scope>
    <source>
        <strain evidence="3">IBT 16806</strain>
    </source>
</reference>
<accession>A0A2I1C3T8</accession>
<sequence>MRSGQDKSKSIQDQLYPNEQGWYTDLRPANTQTTLVDATFAAPSPSKTTSSRPERPFTREEVKRTLPRFALPPPEICQALPVVYIQSFLAGHSIKTMNALGGFSAGGRWPKLLDQERVVLEKMDAKRNRYGLEMGAKRNRYGLEMGAKRNRYGLEMGAKRNRYGLEMGAKHNR</sequence>
<dbReference type="GeneID" id="36532268"/>
<protein>
    <submittedName>
        <fullName evidence="2">Uncharacterized protein</fullName>
    </submittedName>
</protein>
<dbReference type="EMBL" id="MSZS01000005">
    <property type="protein sequence ID" value="PKX92263.1"/>
    <property type="molecule type" value="Genomic_DNA"/>
</dbReference>
<evidence type="ECO:0000313" key="3">
    <source>
        <dbReference type="Proteomes" id="UP000234474"/>
    </source>
</evidence>
<gene>
    <name evidence="2" type="ORF">P174DRAFT_421338</name>
</gene>
<evidence type="ECO:0000256" key="1">
    <source>
        <dbReference type="SAM" id="MobiDB-lite"/>
    </source>
</evidence>
<feature type="compositionally biased region" description="Basic and acidic residues" evidence="1">
    <location>
        <begin position="1"/>
        <end position="10"/>
    </location>
</feature>
<dbReference type="AlphaFoldDB" id="A0A2I1C3T8"/>
<dbReference type="RefSeq" id="XP_024680858.1">
    <property type="nucleotide sequence ID" value="XM_024824943.1"/>
</dbReference>
<comment type="caution">
    <text evidence="2">The sequence shown here is derived from an EMBL/GenBank/DDBJ whole genome shotgun (WGS) entry which is preliminary data.</text>
</comment>
<dbReference type="Proteomes" id="UP000234474">
    <property type="component" value="Unassembled WGS sequence"/>
</dbReference>
<evidence type="ECO:0000313" key="2">
    <source>
        <dbReference type="EMBL" id="PKX92263.1"/>
    </source>
</evidence>
<organism evidence="2 3">
    <name type="scientific">Aspergillus novofumigatus (strain IBT 16806)</name>
    <dbReference type="NCBI Taxonomy" id="1392255"/>
    <lineage>
        <taxon>Eukaryota</taxon>
        <taxon>Fungi</taxon>
        <taxon>Dikarya</taxon>
        <taxon>Ascomycota</taxon>
        <taxon>Pezizomycotina</taxon>
        <taxon>Eurotiomycetes</taxon>
        <taxon>Eurotiomycetidae</taxon>
        <taxon>Eurotiales</taxon>
        <taxon>Aspergillaceae</taxon>
        <taxon>Aspergillus</taxon>
        <taxon>Aspergillus subgen. Fumigati</taxon>
    </lineage>
</organism>